<dbReference type="AlphaFoldDB" id="A0A3M7S6G4"/>
<gene>
    <name evidence="4" type="ORF">BpHYR1_043434</name>
</gene>
<protein>
    <submittedName>
        <fullName evidence="4">Neurobeachin 1 isoform X2</fullName>
    </submittedName>
</protein>
<dbReference type="CDD" id="cd01201">
    <property type="entry name" value="PH_BEACH"/>
    <property type="match status" value="1"/>
</dbReference>
<dbReference type="GO" id="GO:0019901">
    <property type="term" value="F:protein kinase binding"/>
    <property type="evidence" value="ECO:0007669"/>
    <property type="project" value="TreeGrafter"/>
</dbReference>
<feature type="transmembrane region" description="Helical" evidence="2">
    <location>
        <begin position="7"/>
        <end position="28"/>
    </location>
</feature>
<accession>A0A3M7S6G4</accession>
<dbReference type="GO" id="GO:0008104">
    <property type="term" value="P:intracellular protein localization"/>
    <property type="evidence" value="ECO:0007669"/>
    <property type="project" value="TreeGrafter"/>
</dbReference>
<keyword evidence="2" id="KW-1133">Transmembrane helix</keyword>
<dbReference type="SUPFAM" id="SSF50729">
    <property type="entry name" value="PH domain-like"/>
    <property type="match status" value="1"/>
</dbReference>
<dbReference type="InterPro" id="IPR050865">
    <property type="entry name" value="BEACH_Domain"/>
</dbReference>
<dbReference type="PANTHER" id="PTHR13743">
    <property type="entry name" value="BEIGE/BEACH-RELATED"/>
    <property type="match status" value="1"/>
</dbReference>
<dbReference type="Gene3D" id="2.30.29.30">
    <property type="entry name" value="Pleckstrin-homology domain (PH domain)/Phosphotyrosine-binding domain (PTB)"/>
    <property type="match status" value="1"/>
</dbReference>
<proteinExistence type="predicted"/>
<dbReference type="GO" id="GO:0005829">
    <property type="term" value="C:cytosol"/>
    <property type="evidence" value="ECO:0007669"/>
    <property type="project" value="TreeGrafter"/>
</dbReference>
<evidence type="ECO:0000313" key="5">
    <source>
        <dbReference type="Proteomes" id="UP000276133"/>
    </source>
</evidence>
<name>A0A3M7S6G4_BRAPC</name>
<feature type="compositionally biased region" description="Low complexity" evidence="1">
    <location>
        <begin position="480"/>
        <end position="495"/>
    </location>
</feature>
<keyword evidence="2" id="KW-0472">Membrane</keyword>
<comment type="caution">
    <text evidence="4">The sequence shown here is derived from an EMBL/GenBank/DDBJ whole genome shotgun (WGS) entry which is preliminary data.</text>
</comment>
<evidence type="ECO:0000313" key="4">
    <source>
        <dbReference type="EMBL" id="RNA31170.1"/>
    </source>
</evidence>
<evidence type="ECO:0000256" key="1">
    <source>
        <dbReference type="SAM" id="MobiDB-lite"/>
    </source>
</evidence>
<dbReference type="OrthoDB" id="26681at2759"/>
<reference evidence="4 5" key="1">
    <citation type="journal article" date="2018" name="Sci. Rep.">
        <title>Genomic signatures of local adaptation to the degree of environmental predictability in rotifers.</title>
        <authorList>
            <person name="Franch-Gras L."/>
            <person name="Hahn C."/>
            <person name="Garcia-Roger E.M."/>
            <person name="Carmona M.J."/>
            <person name="Serra M."/>
            <person name="Gomez A."/>
        </authorList>
    </citation>
    <scope>NUCLEOTIDE SEQUENCE [LARGE SCALE GENOMIC DNA]</scope>
    <source>
        <strain evidence="4">HYR1</strain>
    </source>
</reference>
<dbReference type="PANTHER" id="PTHR13743:SF112">
    <property type="entry name" value="BEACH DOMAIN-CONTAINING PROTEIN"/>
    <property type="match status" value="1"/>
</dbReference>
<sequence length="656" mass="75965">MLSFLKIIYVIYDIQIIMFEFTFIRILISIHKVKNGLNYRFGDFLSYYVRNAAAKEHTTAIENSRELIKLIDYFVLQKTIFILDQTNAFDSKAFSFSTISTFSSLTHQSSYNTTSLDESRPMISDTSQSISSSSAISSGLGSYGIIHDDTAETSYLGMNVLINALSSKNIEICAQVSAKINTIIHSKSVLGVEEACYIIASVDKVVHNCILTNDDQHYAFLIPILKSLIEKSHTLLQMIVHVPNIPCSNICPTFYEDFKDYCISDEWRHFVDNQVVPLKEQYMAMTVIPCQMNMEIVWNSCYESSMVSIHKRNRLLGESKIKFEDTIFNRWKQRKADENLRYNNFLLELKRNNLSMRKQLHIELKYLTSEIGAWNEGARQDYWMLSNHENRLRMRCKLVENLNFDSHLEASRLRDYSRSDHSMCTVVASKSQSEPKDKLSQNIPISKEAINSQINEDVVADEEFNLEGRNVQAQDGSGATRRSSVSSMPTVSSQSKPVVAQEHYNEYPQLEEKEKIIIRCECELITVTKVIKGRFELTNKYIYFFDTFSPFYYLEEMNGYDFSYYEYLNANQNNNSLSGYSCHDFNILNDVKLPLVQLKEVQLRRYNLRRSALEFFLINESSYLINFNKTYSDYSHILHGEFLIIYNADLTSGFLV</sequence>
<keyword evidence="5" id="KW-1185">Reference proteome</keyword>
<dbReference type="EMBL" id="REGN01001976">
    <property type="protein sequence ID" value="RNA31170.1"/>
    <property type="molecule type" value="Genomic_DNA"/>
</dbReference>
<dbReference type="InterPro" id="IPR023362">
    <property type="entry name" value="PH-BEACH_dom"/>
</dbReference>
<dbReference type="Proteomes" id="UP000276133">
    <property type="component" value="Unassembled WGS sequence"/>
</dbReference>
<dbReference type="Pfam" id="PF16057">
    <property type="entry name" value="DUF4800"/>
    <property type="match status" value="1"/>
</dbReference>
<keyword evidence="2" id="KW-0812">Transmembrane</keyword>
<dbReference type="GO" id="GO:0016020">
    <property type="term" value="C:membrane"/>
    <property type="evidence" value="ECO:0007669"/>
    <property type="project" value="TreeGrafter"/>
</dbReference>
<dbReference type="Pfam" id="PF14844">
    <property type="entry name" value="PH_BEACH"/>
    <property type="match status" value="1"/>
</dbReference>
<evidence type="ECO:0000256" key="2">
    <source>
        <dbReference type="SAM" id="Phobius"/>
    </source>
</evidence>
<feature type="region of interest" description="Disordered" evidence="1">
    <location>
        <begin position="469"/>
        <end position="497"/>
    </location>
</feature>
<organism evidence="4 5">
    <name type="scientific">Brachionus plicatilis</name>
    <name type="common">Marine rotifer</name>
    <name type="synonym">Brachionus muelleri</name>
    <dbReference type="NCBI Taxonomy" id="10195"/>
    <lineage>
        <taxon>Eukaryota</taxon>
        <taxon>Metazoa</taxon>
        <taxon>Spiralia</taxon>
        <taxon>Gnathifera</taxon>
        <taxon>Rotifera</taxon>
        <taxon>Eurotatoria</taxon>
        <taxon>Monogononta</taxon>
        <taxon>Pseudotrocha</taxon>
        <taxon>Ploima</taxon>
        <taxon>Brachionidae</taxon>
        <taxon>Brachionus</taxon>
    </lineage>
</organism>
<dbReference type="InterPro" id="IPR011993">
    <property type="entry name" value="PH-like_dom_sf"/>
</dbReference>
<evidence type="ECO:0000259" key="3">
    <source>
        <dbReference type="PROSITE" id="PS51783"/>
    </source>
</evidence>
<dbReference type="PROSITE" id="PS51783">
    <property type="entry name" value="PH_BEACH"/>
    <property type="match status" value="1"/>
</dbReference>
<feature type="domain" description="BEACH-type PH" evidence="3">
    <location>
        <begin position="511"/>
        <end position="642"/>
    </location>
</feature>